<proteinExistence type="predicted"/>
<accession>A0ABX1E2Q0</accession>
<keyword evidence="4" id="KW-1185">Reference proteome</keyword>
<evidence type="ECO:0000259" key="2">
    <source>
        <dbReference type="Pfam" id="PF01970"/>
    </source>
</evidence>
<comment type="caution">
    <text evidence="3">The sequence shown here is derived from an EMBL/GenBank/DDBJ whole genome shotgun (WGS) entry which is preliminary data.</text>
</comment>
<feature type="transmembrane region" description="Helical" evidence="1">
    <location>
        <begin position="408"/>
        <end position="424"/>
    </location>
</feature>
<dbReference type="Pfam" id="PF01970">
    <property type="entry name" value="TctA"/>
    <property type="match status" value="1"/>
</dbReference>
<evidence type="ECO:0000256" key="1">
    <source>
        <dbReference type="SAM" id="Phobius"/>
    </source>
</evidence>
<dbReference type="EMBL" id="JAAVNE010000015">
    <property type="protein sequence ID" value="NKC31459.1"/>
    <property type="molecule type" value="Genomic_DNA"/>
</dbReference>
<keyword evidence="1" id="KW-0472">Membrane</keyword>
<feature type="transmembrane region" description="Helical" evidence="1">
    <location>
        <begin position="431"/>
        <end position="448"/>
    </location>
</feature>
<feature type="transmembrane region" description="Helical" evidence="1">
    <location>
        <begin position="468"/>
        <end position="487"/>
    </location>
</feature>
<dbReference type="PANTHER" id="PTHR35342">
    <property type="entry name" value="TRICARBOXYLIC TRANSPORT PROTEIN"/>
    <property type="match status" value="1"/>
</dbReference>
<evidence type="ECO:0000313" key="4">
    <source>
        <dbReference type="Proteomes" id="UP000787635"/>
    </source>
</evidence>
<feature type="domain" description="DUF112" evidence="2">
    <location>
        <begin position="18"/>
        <end position="436"/>
    </location>
</feature>
<feature type="transmembrane region" description="Helical" evidence="1">
    <location>
        <begin position="352"/>
        <end position="375"/>
    </location>
</feature>
<feature type="transmembrane region" description="Helical" evidence="1">
    <location>
        <begin position="256"/>
        <end position="279"/>
    </location>
</feature>
<dbReference type="Proteomes" id="UP000787635">
    <property type="component" value="Unassembled WGS sequence"/>
</dbReference>
<dbReference type="InterPro" id="IPR002823">
    <property type="entry name" value="DUF112_TM"/>
</dbReference>
<reference evidence="3 4" key="1">
    <citation type="submission" date="2020-03" db="EMBL/GenBank/DDBJ databases">
        <title>Roseomonas selenitidurans sp. nov. isolated from urban soil.</title>
        <authorList>
            <person name="Liu H."/>
        </authorList>
    </citation>
    <scope>NUCLEOTIDE SEQUENCE [LARGE SCALE GENOMIC DNA]</scope>
    <source>
        <strain evidence="3 4">BU-1</strain>
    </source>
</reference>
<keyword evidence="1" id="KW-1133">Transmembrane helix</keyword>
<dbReference type="PANTHER" id="PTHR35342:SF5">
    <property type="entry name" value="TRICARBOXYLIC TRANSPORT PROTEIN"/>
    <property type="match status" value="1"/>
</dbReference>
<name>A0ABX1E2Q0_9PROT</name>
<keyword evidence="1" id="KW-0812">Transmembrane</keyword>
<feature type="transmembrane region" description="Helical" evidence="1">
    <location>
        <begin position="106"/>
        <end position="130"/>
    </location>
</feature>
<feature type="transmembrane region" description="Helical" evidence="1">
    <location>
        <begin position="20"/>
        <end position="47"/>
    </location>
</feature>
<evidence type="ECO:0000313" key="3">
    <source>
        <dbReference type="EMBL" id="NKC31459.1"/>
    </source>
</evidence>
<feature type="transmembrane region" description="Helical" evidence="1">
    <location>
        <begin position="59"/>
        <end position="80"/>
    </location>
</feature>
<feature type="transmembrane region" description="Helical" evidence="1">
    <location>
        <begin position="198"/>
        <end position="222"/>
    </location>
</feature>
<feature type="transmembrane region" description="Helical" evidence="1">
    <location>
        <begin position="316"/>
        <end position="340"/>
    </location>
</feature>
<protein>
    <submittedName>
        <fullName evidence="3">Tripartite tricarboxylate transporter permease</fullName>
    </submittedName>
</protein>
<gene>
    <name evidence="3" type="ORF">HEQ75_11360</name>
</gene>
<organism evidence="3 4">
    <name type="scientific">Falsiroseomonas selenitidurans</name>
    <dbReference type="NCBI Taxonomy" id="2716335"/>
    <lineage>
        <taxon>Bacteria</taxon>
        <taxon>Pseudomonadati</taxon>
        <taxon>Pseudomonadota</taxon>
        <taxon>Alphaproteobacteria</taxon>
        <taxon>Acetobacterales</taxon>
        <taxon>Roseomonadaceae</taxon>
        <taxon>Falsiroseomonas</taxon>
    </lineage>
</organism>
<feature type="transmembrane region" description="Helical" evidence="1">
    <location>
        <begin position="165"/>
        <end position="186"/>
    </location>
</feature>
<feature type="transmembrane region" description="Helical" evidence="1">
    <location>
        <begin position="142"/>
        <end position="159"/>
    </location>
</feature>
<sequence>MIDNLLLGFSVALHWDQLLFMLLGTLGGMWVGVIPGLGPITAMALLIPFTFTMDPLSALLMLASISAAANCSGSFTSILLNVPGESTAAATCFDGYPMSRQGRARVAIGLSIGASLFGALAGMLAVIALTQPLLALAKAFSPAEYFALAVLGLSVVAVLSREAPVQGIIMAALGLCLSFVGVDSVVGEVRFAFGVLELQSGIGLVPVTVGLFAVSEIIGWIVTRERVSQVGELTGSVMQGVVDTFRYPVALVRSTLLGIGIGITPGVGAVAASFLAYAVEKRASRTPERFGQGAPEGVIAPEAANNSAVCASLVPALTLGIPGGATSALLLVALTIHGLRPGTMLFTSQPDLIWGFFAGLMIGALMFAAMGLLMTNLFAKVTLVRAEILAPVFLVVSFAGVYAQEQRLFDVFLAVGFGIFGYLARRFGYPVVPLVIGLVLGTLAETSFHQGLTIAGGDVGSMLLRPGTAGLLGAALLLVAWTVWGALRDRRA</sequence>
<dbReference type="RefSeq" id="WP_168030480.1">
    <property type="nucleotide sequence ID" value="NZ_JAAVNE010000015.1"/>
</dbReference>
<feature type="transmembrane region" description="Helical" evidence="1">
    <location>
        <begin position="382"/>
        <end position="402"/>
    </location>
</feature>